<evidence type="ECO:0000256" key="3">
    <source>
        <dbReference type="ARBA" id="ARBA00004555"/>
    </source>
</evidence>
<reference evidence="23 24" key="1">
    <citation type="journal article" date="2009" name="Appl. Environ. Microbiol.">
        <title>Three genomes from the phylum Acidobacteria provide insight into the lifestyles of these microorganisms in soils.</title>
        <authorList>
            <person name="Ward N.L."/>
            <person name="Challacombe J.F."/>
            <person name="Janssen P.H."/>
            <person name="Henrissat B."/>
            <person name="Coutinho P.M."/>
            <person name="Wu M."/>
            <person name="Xie G."/>
            <person name="Haft D.H."/>
            <person name="Sait M."/>
            <person name="Badger J."/>
            <person name="Barabote R.D."/>
            <person name="Bradley B."/>
            <person name="Brettin T.S."/>
            <person name="Brinkac L.M."/>
            <person name="Bruce D."/>
            <person name="Creasy T."/>
            <person name="Daugherty S.C."/>
            <person name="Davidsen T.M."/>
            <person name="DeBoy R.T."/>
            <person name="Detter J.C."/>
            <person name="Dodson R.J."/>
            <person name="Durkin A.S."/>
            <person name="Ganapathy A."/>
            <person name="Gwinn-Giglio M."/>
            <person name="Han C.S."/>
            <person name="Khouri H."/>
            <person name="Kiss H."/>
            <person name="Kothari S.P."/>
            <person name="Madupu R."/>
            <person name="Nelson K.E."/>
            <person name="Nelson W.C."/>
            <person name="Paulsen I."/>
            <person name="Penn K."/>
            <person name="Ren Q."/>
            <person name="Rosovitz M.J."/>
            <person name="Selengut J.D."/>
            <person name="Shrivastava S."/>
            <person name="Sullivan S.A."/>
            <person name="Tapia R."/>
            <person name="Thompson L.S."/>
            <person name="Watkins K.L."/>
            <person name="Yang Q."/>
            <person name="Yu C."/>
            <person name="Zafar N."/>
            <person name="Zhou L."/>
            <person name="Kuske C.R."/>
        </authorList>
    </citation>
    <scope>NUCLEOTIDE SEQUENCE [LARGE SCALE GENOMIC DNA]</scope>
    <source>
        <strain evidence="23 24">Ellin345</strain>
    </source>
</reference>
<evidence type="ECO:0000256" key="18">
    <source>
        <dbReference type="ARBA" id="ARBA00023228"/>
    </source>
</evidence>
<evidence type="ECO:0000256" key="13">
    <source>
        <dbReference type="ARBA" id="ARBA00022833"/>
    </source>
</evidence>
<evidence type="ECO:0000256" key="17">
    <source>
        <dbReference type="ARBA" id="ARBA00023180"/>
    </source>
</evidence>
<dbReference type="Proteomes" id="UP000002432">
    <property type="component" value="Chromosome"/>
</dbReference>
<dbReference type="Gene3D" id="3.40.630.10">
    <property type="entry name" value="Zn peptidases"/>
    <property type="match status" value="1"/>
</dbReference>
<evidence type="ECO:0000256" key="4">
    <source>
        <dbReference type="ARBA" id="ARBA00004613"/>
    </source>
</evidence>
<dbReference type="AlphaFoldDB" id="Q1IRY6"/>
<dbReference type="SUPFAM" id="SSF53187">
    <property type="entry name" value="Zn-dependent exopeptidases"/>
    <property type="match status" value="1"/>
</dbReference>
<dbReference type="GO" id="GO:0070573">
    <property type="term" value="F:metallodipeptidase activity"/>
    <property type="evidence" value="ECO:0007669"/>
    <property type="project" value="InterPro"/>
</dbReference>
<evidence type="ECO:0000256" key="21">
    <source>
        <dbReference type="SAM" id="Phobius"/>
    </source>
</evidence>
<comment type="subcellular location">
    <subcellularLocation>
        <location evidence="1">Endoplasmic reticulum</location>
    </subcellularLocation>
    <subcellularLocation>
        <location evidence="3">Golgi apparatus</location>
    </subcellularLocation>
    <subcellularLocation>
        <location evidence="2">Lysosome</location>
    </subcellularLocation>
    <subcellularLocation>
        <location evidence="4">Secreted</location>
    </subcellularLocation>
</comment>
<feature type="transmembrane region" description="Helical" evidence="21">
    <location>
        <begin position="21"/>
        <end position="42"/>
    </location>
</feature>
<dbReference type="InterPro" id="IPR007484">
    <property type="entry name" value="Peptidase_M28"/>
</dbReference>
<keyword evidence="10" id="KW-0732">Signal</keyword>
<comment type="subunit">
    <text evidence="19">Homodimer. The monomeric form is inactive while the homodimer is active.</text>
</comment>
<keyword evidence="21" id="KW-0812">Transmembrane</keyword>
<keyword evidence="24" id="KW-1185">Reference proteome</keyword>
<dbReference type="GO" id="GO:0005576">
    <property type="term" value="C:extracellular region"/>
    <property type="evidence" value="ECO:0007669"/>
    <property type="project" value="UniProtKB-SubCell"/>
</dbReference>
<evidence type="ECO:0000256" key="15">
    <source>
        <dbReference type="ARBA" id="ARBA00023049"/>
    </source>
</evidence>
<keyword evidence="13" id="KW-0862">Zinc</keyword>
<keyword evidence="8" id="KW-0645">Protease</keyword>
<dbReference type="KEGG" id="aba:Acid345_1362"/>
<dbReference type="EMBL" id="CP000360">
    <property type="protein sequence ID" value="ABF40364.1"/>
    <property type="molecule type" value="Genomic_DNA"/>
</dbReference>
<keyword evidence="21" id="KW-0472">Membrane</keyword>
<evidence type="ECO:0000256" key="11">
    <source>
        <dbReference type="ARBA" id="ARBA00022801"/>
    </source>
</evidence>
<dbReference type="PANTHER" id="PTHR12053:SF3">
    <property type="entry name" value="CARBOXYPEPTIDASE Q"/>
    <property type="match status" value="1"/>
</dbReference>
<dbReference type="EnsemblBacteria" id="ABF40364">
    <property type="protein sequence ID" value="ABF40364"/>
    <property type="gene ID" value="Acid345_1362"/>
</dbReference>
<dbReference type="GO" id="GO:0005764">
    <property type="term" value="C:lysosome"/>
    <property type="evidence" value="ECO:0007669"/>
    <property type="project" value="UniProtKB-SubCell"/>
</dbReference>
<keyword evidence="14" id="KW-0333">Golgi apparatus</keyword>
<keyword evidence="11" id="KW-0378">Hydrolase</keyword>
<evidence type="ECO:0000256" key="19">
    <source>
        <dbReference type="ARBA" id="ARBA00025833"/>
    </source>
</evidence>
<evidence type="ECO:0000256" key="9">
    <source>
        <dbReference type="ARBA" id="ARBA00022723"/>
    </source>
</evidence>
<feature type="domain" description="Peptidase M28" evidence="22">
    <location>
        <begin position="285"/>
        <end position="469"/>
    </location>
</feature>
<keyword evidence="6" id="KW-0964">Secreted</keyword>
<evidence type="ECO:0000313" key="24">
    <source>
        <dbReference type="Proteomes" id="UP000002432"/>
    </source>
</evidence>
<dbReference type="GO" id="GO:0004180">
    <property type="term" value="F:carboxypeptidase activity"/>
    <property type="evidence" value="ECO:0007669"/>
    <property type="project" value="UniProtKB-KW"/>
</dbReference>
<evidence type="ECO:0000313" key="23">
    <source>
        <dbReference type="EMBL" id="ABF40364.1"/>
    </source>
</evidence>
<evidence type="ECO:0000256" key="8">
    <source>
        <dbReference type="ARBA" id="ARBA00022670"/>
    </source>
</evidence>
<dbReference type="Pfam" id="PF04389">
    <property type="entry name" value="Peptidase_M28"/>
    <property type="match status" value="1"/>
</dbReference>
<keyword evidence="21" id="KW-1133">Transmembrane helix</keyword>
<keyword evidence="7" id="KW-0121">Carboxypeptidase</keyword>
<dbReference type="InterPro" id="IPR039866">
    <property type="entry name" value="CPQ"/>
</dbReference>
<evidence type="ECO:0000256" key="2">
    <source>
        <dbReference type="ARBA" id="ARBA00004371"/>
    </source>
</evidence>
<keyword evidence="12" id="KW-0256">Endoplasmic reticulum</keyword>
<sequence>MCVRNNEQLSSAHVGEKMIRSLARLFVVPTLFCSFGFAQNAWTPKEINDMRDIRDAALSSDYGYQELSYLTDSIGPRLTGSAQYNAAADYVAAEMRKLGLEVTLEKATVPHWVRRNESGELVTYPGQANHFPQKIVLTALGHSVGTPADGVTAEVVVVNNSDELHALGDKVQGKIVLFNAKYDDRLRDAGYSFDAYGDAVRYRGIGPAEAAKLGAVGALVRSVGSADYRLPHTGLTLVDPKGKNVPAAAVSAEDADLLARLTKRGPVQMKLVLNTEMLEPVTGYNVIADLKGSEHPDEYVIVSGHLDSWDLGTGAIDDGAGVAIAMQAVETIHRLNLHPKRTIRFVAWVDEEGGISGALQYAKDYPAAKHFGTIESDTGAGHPIGYITDSSDEAFKVLAPIAPLLEEMGVVVNRTGEEAGADISPLSWAGVPGFAPLMDSRKYFDYHHTAADTLDKVDPKELRENGALVGVLAYGLANCAKTLPRIAKPVPDWMK</sequence>
<proteinExistence type="predicted"/>
<evidence type="ECO:0000256" key="16">
    <source>
        <dbReference type="ARBA" id="ARBA00023145"/>
    </source>
</evidence>
<organism evidence="23 24">
    <name type="scientific">Koribacter versatilis (strain Ellin345)</name>
    <dbReference type="NCBI Taxonomy" id="204669"/>
    <lineage>
        <taxon>Bacteria</taxon>
        <taxon>Pseudomonadati</taxon>
        <taxon>Acidobacteriota</taxon>
        <taxon>Terriglobia</taxon>
        <taxon>Terriglobales</taxon>
        <taxon>Candidatus Korobacteraceae</taxon>
        <taxon>Candidatus Korobacter</taxon>
    </lineage>
</organism>
<keyword evidence="18" id="KW-0458">Lysosome</keyword>
<dbReference type="Gene3D" id="3.50.30.30">
    <property type="match status" value="1"/>
</dbReference>
<evidence type="ECO:0000256" key="10">
    <source>
        <dbReference type="ARBA" id="ARBA00022729"/>
    </source>
</evidence>
<name>Q1IRY6_KORVE</name>
<accession>Q1IRY6</accession>
<evidence type="ECO:0000259" key="22">
    <source>
        <dbReference type="Pfam" id="PF04389"/>
    </source>
</evidence>
<evidence type="ECO:0000256" key="7">
    <source>
        <dbReference type="ARBA" id="ARBA00022645"/>
    </source>
</evidence>
<dbReference type="HOGENOM" id="CLU_033697_1_1_0"/>
<evidence type="ECO:0000256" key="5">
    <source>
        <dbReference type="ARBA" id="ARBA00014116"/>
    </source>
</evidence>
<protein>
    <recommendedName>
        <fullName evidence="5">Carboxypeptidase Q</fullName>
    </recommendedName>
    <alternativeName>
        <fullName evidence="20">Plasma glutamate carboxypeptidase</fullName>
    </alternativeName>
</protein>
<evidence type="ECO:0000256" key="6">
    <source>
        <dbReference type="ARBA" id="ARBA00022525"/>
    </source>
</evidence>
<evidence type="ECO:0000256" key="14">
    <source>
        <dbReference type="ARBA" id="ARBA00023034"/>
    </source>
</evidence>
<keyword evidence="17" id="KW-0325">Glycoprotein</keyword>
<dbReference type="STRING" id="204669.Acid345_1362"/>
<keyword evidence="9" id="KW-0479">Metal-binding</keyword>
<dbReference type="PANTHER" id="PTHR12053">
    <property type="entry name" value="PROTEASE FAMILY M28 PLASMA GLUTAMATE CARBOXYPEPTIDASE-RELATED"/>
    <property type="match status" value="1"/>
</dbReference>
<keyword evidence="16" id="KW-0865">Zymogen</keyword>
<evidence type="ECO:0000256" key="12">
    <source>
        <dbReference type="ARBA" id="ARBA00022824"/>
    </source>
</evidence>
<dbReference type="GO" id="GO:0006508">
    <property type="term" value="P:proteolysis"/>
    <property type="evidence" value="ECO:0007669"/>
    <property type="project" value="UniProtKB-KW"/>
</dbReference>
<dbReference type="GO" id="GO:0046872">
    <property type="term" value="F:metal ion binding"/>
    <property type="evidence" value="ECO:0007669"/>
    <property type="project" value="UniProtKB-KW"/>
</dbReference>
<evidence type="ECO:0000256" key="20">
    <source>
        <dbReference type="ARBA" id="ARBA00033328"/>
    </source>
</evidence>
<evidence type="ECO:0000256" key="1">
    <source>
        <dbReference type="ARBA" id="ARBA00004240"/>
    </source>
</evidence>
<gene>
    <name evidence="23" type="ordered locus">Acid345_1362</name>
</gene>
<dbReference type="eggNOG" id="COG2234">
    <property type="taxonomic scope" value="Bacteria"/>
</dbReference>
<keyword evidence="15" id="KW-0482">Metalloprotease</keyword>